<accession>A0A6N7S8X9</accession>
<dbReference type="EMBL" id="WKPJ01000020">
    <property type="protein sequence ID" value="MSA90112.1"/>
    <property type="molecule type" value="Genomic_DNA"/>
</dbReference>
<reference evidence="3 4" key="1">
    <citation type="journal article" date="2019" name="Nat. Med.">
        <title>A library of human gut bacterial isolates paired with longitudinal multiomics data enables mechanistic microbiome research.</title>
        <authorList>
            <person name="Poyet M."/>
            <person name="Groussin M."/>
            <person name="Gibbons S.M."/>
            <person name="Avila-Pacheco J."/>
            <person name="Jiang X."/>
            <person name="Kearney S.M."/>
            <person name="Perrotta A.R."/>
            <person name="Berdy B."/>
            <person name="Zhao S."/>
            <person name="Lieberman T.D."/>
            <person name="Swanson P.K."/>
            <person name="Smith M."/>
            <person name="Roesemann S."/>
            <person name="Alexander J.E."/>
            <person name="Rich S.A."/>
            <person name="Livny J."/>
            <person name="Vlamakis H."/>
            <person name="Clish C."/>
            <person name="Bullock K."/>
            <person name="Deik A."/>
            <person name="Scott J."/>
            <person name="Pierce K.A."/>
            <person name="Xavier R.J."/>
            <person name="Alm E.J."/>
        </authorList>
    </citation>
    <scope>NUCLEOTIDE SEQUENCE [LARGE SCALE GENOMIC DNA]</scope>
    <source>
        <strain evidence="1 3">BIOML-A4</strain>
        <strain evidence="2 4">BIOML-A5</strain>
    </source>
</reference>
<dbReference type="EMBL" id="WKPI01000022">
    <property type="protein sequence ID" value="MSC33842.1"/>
    <property type="molecule type" value="Genomic_DNA"/>
</dbReference>
<name>A0A6N7S8X9_9FIRM</name>
<dbReference type="AlphaFoldDB" id="A0A6N7S8X9"/>
<evidence type="ECO:0000313" key="3">
    <source>
        <dbReference type="Proteomes" id="UP000433575"/>
    </source>
</evidence>
<dbReference type="RefSeq" id="WP_154239269.1">
    <property type="nucleotide sequence ID" value="NZ_CALJPI010000032.1"/>
</dbReference>
<dbReference type="Proteomes" id="UP000433575">
    <property type="component" value="Unassembled WGS sequence"/>
</dbReference>
<dbReference type="Proteomes" id="UP000480929">
    <property type="component" value="Unassembled WGS sequence"/>
</dbReference>
<proteinExistence type="predicted"/>
<sequence length="241" mass="28192">MAEKKRKILVLVEGAKTDVALMERLFSIYQIDFKYEIVSYCTNIYTLYKEMFEDNDPDDMDLLQLLKSREPDLVKKTLFDESYSDILLIFDLDPHDFGFNPEKIRHMAKYFVESSDVGKLYINYPMVEAFYHMTSIPDLNFNTYNATLNELSAGTYKARVNRENRNHDYRKFAATKEECNIVIRQNISKAWLVVGDPEDDMPPSQAEILNTQLNSIQNENRVAVLSTCAFFIPEYNLKLIR</sequence>
<evidence type="ECO:0008006" key="5">
    <source>
        <dbReference type="Google" id="ProtNLM"/>
    </source>
</evidence>
<evidence type="ECO:0000313" key="2">
    <source>
        <dbReference type="EMBL" id="MSC33842.1"/>
    </source>
</evidence>
<dbReference type="OrthoDB" id="9796831at2"/>
<keyword evidence="4" id="KW-1185">Reference proteome</keyword>
<evidence type="ECO:0000313" key="1">
    <source>
        <dbReference type="EMBL" id="MSA90112.1"/>
    </source>
</evidence>
<protein>
    <recommendedName>
        <fullName evidence="5">DUF4276 family protein</fullName>
    </recommendedName>
</protein>
<comment type="caution">
    <text evidence="1">The sequence shown here is derived from an EMBL/GenBank/DDBJ whole genome shotgun (WGS) entry which is preliminary data.</text>
</comment>
<evidence type="ECO:0000313" key="4">
    <source>
        <dbReference type="Proteomes" id="UP000480929"/>
    </source>
</evidence>
<gene>
    <name evidence="2" type="ORF">GKD88_11995</name>
    <name evidence="1" type="ORF">GKE08_12325</name>
</gene>
<organism evidence="1 3">
    <name type="scientific">Holdemania massiliensis</name>
    <dbReference type="NCBI Taxonomy" id="1468449"/>
    <lineage>
        <taxon>Bacteria</taxon>
        <taxon>Bacillati</taxon>
        <taxon>Bacillota</taxon>
        <taxon>Erysipelotrichia</taxon>
        <taxon>Erysipelotrichales</taxon>
        <taxon>Erysipelotrichaceae</taxon>
        <taxon>Holdemania</taxon>
    </lineage>
</organism>